<evidence type="ECO:0000256" key="2">
    <source>
        <dbReference type="ARBA" id="ARBA00023002"/>
    </source>
</evidence>
<evidence type="ECO:0000256" key="3">
    <source>
        <dbReference type="RuleBase" id="RU000363"/>
    </source>
</evidence>
<comment type="caution">
    <text evidence="5">The sequence shown here is derived from an EMBL/GenBank/DDBJ whole genome shotgun (WGS) entry which is preliminary data.</text>
</comment>
<dbReference type="InterPro" id="IPR002347">
    <property type="entry name" value="SDR_fam"/>
</dbReference>
<keyword evidence="6" id="KW-1185">Reference proteome</keyword>
<dbReference type="PRINTS" id="PR00080">
    <property type="entry name" value="SDRFAMILY"/>
</dbReference>
<dbReference type="EC" id="1.1.1.36" evidence="5"/>
<dbReference type="RefSeq" id="WP_169259983.1">
    <property type="nucleotide sequence ID" value="NZ_WTVQ01000011.1"/>
</dbReference>
<dbReference type="NCBIfam" id="TIGR01829">
    <property type="entry name" value="AcAcCoA_reduct"/>
    <property type="match status" value="1"/>
</dbReference>
<keyword evidence="2 5" id="KW-0560">Oxidoreductase</keyword>
<dbReference type="SMART" id="SM00822">
    <property type="entry name" value="PKS_KR"/>
    <property type="match status" value="1"/>
</dbReference>
<sequence>MTQKVALVTGAMGGLGSAICQSLAKDGMKVVANCLPGFPQKDEWLAQQKNLGFDFVAAEGDVSDYESCKAMVAKVEADIGPIEILVNNAGITRDKFFPKMEKAQWDAVINTNLNSLFNVTHHISPKMAERGWGRIINISSVNGVKGQAGQANYSTAKAGVLGFTKALAAELANKGVTVNAIAPGYIGTEMVMAIREDIRQGIIDTVPMKRLGKPEEIGALCSYLASDLAGYVTGATININGGLHMC</sequence>
<dbReference type="InterPro" id="IPR020904">
    <property type="entry name" value="Sc_DH/Rdtase_CS"/>
</dbReference>
<organism evidence="5 6">
    <name type="scientific">Aromatoleum diolicum</name>
    <dbReference type="NCBI Taxonomy" id="75796"/>
    <lineage>
        <taxon>Bacteria</taxon>
        <taxon>Pseudomonadati</taxon>
        <taxon>Pseudomonadota</taxon>
        <taxon>Betaproteobacteria</taxon>
        <taxon>Rhodocyclales</taxon>
        <taxon>Rhodocyclaceae</taxon>
        <taxon>Aromatoleum</taxon>
    </lineage>
</organism>
<dbReference type="PRINTS" id="PR00081">
    <property type="entry name" value="GDHRDH"/>
</dbReference>
<comment type="similarity">
    <text evidence="1 3">Belongs to the short-chain dehydrogenases/reductases (SDR) family.</text>
</comment>
<dbReference type="InterPro" id="IPR057326">
    <property type="entry name" value="KR_dom"/>
</dbReference>
<protein>
    <submittedName>
        <fullName evidence="5">Acetoacetyl-CoA reductase</fullName>
        <ecNumber evidence="5">1.1.1.36</ecNumber>
    </submittedName>
</protein>
<evidence type="ECO:0000259" key="4">
    <source>
        <dbReference type="SMART" id="SM00822"/>
    </source>
</evidence>
<dbReference type="NCBIfam" id="NF009464">
    <property type="entry name" value="PRK12824.1"/>
    <property type="match status" value="1"/>
</dbReference>
<reference evidence="5 6" key="1">
    <citation type="submission" date="2019-12" db="EMBL/GenBank/DDBJ databases">
        <title>Comparative genomics gives insights into the taxonomy of the Azoarcus-Aromatoleum group and reveals separate origins of nif in the plant-associated Azoarcus and non-plant-associated Aromatoleum sub-groups.</title>
        <authorList>
            <person name="Lafos M."/>
            <person name="Maluk M."/>
            <person name="Batista M."/>
            <person name="Junghare M."/>
            <person name="Carmona M."/>
            <person name="Faoro H."/>
            <person name="Cruz L.M."/>
            <person name="Battistoni F."/>
            <person name="De Souza E."/>
            <person name="Pedrosa F."/>
            <person name="Chen W.-M."/>
            <person name="Poole P.S."/>
            <person name="Dixon R.A."/>
            <person name="James E.K."/>
        </authorList>
    </citation>
    <scope>NUCLEOTIDE SEQUENCE [LARGE SCALE GENOMIC DNA]</scope>
    <source>
        <strain evidence="5 6">22Lin</strain>
    </source>
</reference>
<dbReference type="Pfam" id="PF00106">
    <property type="entry name" value="adh_short"/>
    <property type="match status" value="1"/>
</dbReference>
<dbReference type="SUPFAM" id="SSF51735">
    <property type="entry name" value="NAD(P)-binding Rossmann-fold domains"/>
    <property type="match status" value="1"/>
</dbReference>
<feature type="domain" description="Ketoreductase" evidence="4">
    <location>
        <begin position="4"/>
        <end position="184"/>
    </location>
</feature>
<dbReference type="InterPro" id="IPR050259">
    <property type="entry name" value="SDR"/>
</dbReference>
<dbReference type="CDD" id="cd05333">
    <property type="entry name" value="BKR_SDR_c"/>
    <property type="match status" value="1"/>
</dbReference>
<evidence type="ECO:0000313" key="5">
    <source>
        <dbReference type="EMBL" id="NMG74837.1"/>
    </source>
</evidence>
<dbReference type="InterPro" id="IPR036291">
    <property type="entry name" value="NAD(P)-bd_dom_sf"/>
</dbReference>
<gene>
    <name evidence="5" type="primary">phbB</name>
    <name evidence="5" type="ORF">GPA25_08715</name>
</gene>
<proteinExistence type="inferred from homology"/>
<dbReference type="GO" id="GO:0018454">
    <property type="term" value="F:acetoacetyl-CoA reductase activity"/>
    <property type="evidence" value="ECO:0007669"/>
    <property type="project" value="UniProtKB-EC"/>
</dbReference>
<dbReference type="EMBL" id="WTVQ01000011">
    <property type="protein sequence ID" value="NMG74837.1"/>
    <property type="molecule type" value="Genomic_DNA"/>
</dbReference>
<dbReference type="InterPro" id="IPR011283">
    <property type="entry name" value="Acetoacetyl-CoA_reductase"/>
</dbReference>
<dbReference type="PANTHER" id="PTHR42879">
    <property type="entry name" value="3-OXOACYL-(ACYL-CARRIER-PROTEIN) REDUCTASE"/>
    <property type="match status" value="1"/>
</dbReference>
<accession>A0ABX1QBR0</accession>
<dbReference type="PANTHER" id="PTHR42879:SF2">
    <property type="entry name" value="3-OXOACYL-[ACYL-CARRIER-PROTEIN] REDUCTASE FABG"/>
    <property type="match status" value="1"/>
</dbReference>
<dbReference type="PROSITE" id="PS00061">
    <property type="entry name" value="ADH_SHORT"/>
    <property type="match status" value="1"/>
</dbReference>
<dbReference type="Gene3D" id="3.40.50.720">
    <property type="entry name" value="NAD(P)-binding Rossmann-like Domain"/>
    <property type="match status" value="1"/>
</dbReference>
<dbReference type="NCBIfam" id="NF009466">
    <property type="entry name" value="PRK12826.1-2"/>
    <property type="match status" value="1"/>
</dbReference>
<dbReference type="Proteomes" id="UP000648984">
    <property type="component" value="Unassembled WGS sequence"/>
</dbReference>
<name>A0ABX1QBR0_9RHOO</name>
<evidence type="ECO:0000313" key="6">
    <source>
        <dbReference type="Proteomes" id="UP000648984"/>
    </source>
</evidence>
<evidence type="ECO:0000256" key="1">
    <source>
        <dbReference type="ARBA" id="ARBA00006484"/>
    </source>
</evidence>